<keyword evidence="1 3" id="KW-0238">DNA-binding</keyword>
<dbReference type="InterPro" id="IPR036390">
    <property type="entry name" value="WH_DNA-bd_sf"/>
</dbReference>
<sequence length="522" mass="58273">MAEETNYGVQTVVGVDEVGYGRKRSNESVVTPPSSTVRKNGSAKAPLSPDLSSPIACTRVKRHKTDGTRSSGIMNLEELLQSLKRRRDNGEMGKKPPYSYATLIGLAILQSPEGKLTLSQIYSWISSHFPYYKLKDSGWQNSIRHNLSLNEAFVKTEKSCDGKGHFWEVKWGEEMKFFRGETSSYEEVREKVRDIDQFFQLSPSDGHPVDVTNRLFRDDDQSDCESDCRNTLLQMNSSPVVMPSHKFTVIDFAEPDSPPLPEGQKNNYNTLSPPYSLKKFHTTLGLPRVFSDDSASIFDPIPTTSGQNTFTSSHSFNRYTCSFNSSFEEASPLAENYSSDTLLDPVSTERLDAPATVLEGSRDTQPTIQNQQMDILRTPTTSQQGLLRTPCRFITTPKDGNTSLKKWQTPSHLFEDLYCSPILKCFAATTSNLPTGANTTEMSSSKRMPGYDGATGINRTKLSTGGLFGVDLYSLWKRATQNQPVSTADHNVPLDEPLQLNVTASQENTELQDNDKENRNRS</sequence>
<evidence type="ECO:0000256" key="2">
    <source>
        <dbReference type="ARBA" id="ARBA00023242"/>
    </source>
</evidence>
<dbReference type="PANTHER" id="PTHR11829">
    <property type="entry name" value="FORKHEAD BOX PROTEIN"/>
    <property type="match status" value="1"/>
</dbReference>
<evidence type="ECO:0000256" key="4">
    <source>
        <dbReference type="SAM" id="MobiDB-lite"/>
    </source>
</evidence>
<dbReference type="GO" id="GO:0005634">
    <property type="term" value="C:nucleus"/>
    <property type="evidence" value="ECO:0007669"/>
    <property type="project" value="UniProtKB-SubCell"/>
</dbReference>
<protein>
    <recommendedName>
        <fullName evidence="5">Fork-head domain-containing protein</fullName>
    </recommendedName>
</protein>
<feature type="compositionally biased region" description="Basic and acidic residues" evidence="4">
    <location>
        <begin position="513"/>
        <end position="522"/>
    </location>
</feature>
<feature type="compositionally biased region" description="Polar residues" evidence="4">
    <location>
        <begin position="501"/>
        <end position="511"/>
    </location>
</feature>
<feature type="domain" description="Fork-head" evidence="5">
    <location>
        <begin position="95"/>
        <end position="169"/>
    </location>
</feature>
<dbReference type="Proteomes" id="UP000510647">
    <property type="component" value="Chromosome 6"/>
</dbReference>
<dbReference type="GO" id="GO:0000978">
    <property type="term" value="F:RNA polymerase II cis-regulatory region sequence-specific DNA binding"/>
    <property type="evidence" value="ECO:0007669"/>
    <property type="project" value="TreeGrafter"/>
</dbReference>
<dbReference type="GO" id="GO:0000981">
    <property type="term" value="F:DNA-binding transcription factor activity, RNA polymerase II-specific"/>
    <property type="evidence" value="ECO:0007669"/>
    <property type="project" value="TreeGrafter"/>
</dbReference>
<dbReference type="SMART" id="SM00339">
    <property type="entry name" value="FH"/>
    <property type="match status" value="1"/>
</dbReference>
<dbReference type="InterPro" id="IPR050211">
    <property type="entry name" value="FOX_domain-containing"/>
</dbReference>
<dbReference type="InterPro" id="IPR001766">
    <property type="entry name" value="Fork_head_dom"/>
</dbReference>
<dbReference type="PRINTS" id="PR00053">
    <property type="entry name" value="FORKHEAD"/>
</dbReference>
<dbReference type="Pfam" id="PF00250">
    <property type="entry name" value="Forkhead"/>
    <property type="match status" value="1"/>
</dbReference>
<dbReference type="InterPro" id="IPR018122">
    <property type="entry name" value="TF_fork_head_CS_1"/>
</dbReference>
<reference evidence="6 7" key="1">
    <citation type="submission" date="2020-06" db="EMBL/GenBank/DDBJ databases">
        <title>The yeast mating-type switching endonuclease HO is a domesticated member of an unorthodox homing genetic element family.</title>
        <authorList>
            <person name="Coughlan A.Y."/>
            <person name="Lombardi L."/>
            <person name="Braun-Galleani S."/>
            <person name="Martos A.R."/>
            <person name="Galeote V."/>
            <person name="Bigey F."/>
            <person name="Dequin S."/>
            <person name="Byrne K.P."/>
            <person name="Wolfe K.H."/>
        </authorList>
    </citation>
    <scope>NUCLEOTIDE SEQUENCE [LARGE SCALE GENOMIC DNA]</scope>
    <source>
        <strain evidence="6 7">CBS2947</strain>
    </source>
</reference>
<organism evidence="6 7">
    <name type="scientific">Torulaspora globosa</name>
    <dbReference type="NCBI Taxonomy" id="48254"/>
    <lineage>
        <taxon>Eukaryota</taxon>
        <taxon>Fungi</taxon>
        <taxon>Dikarya</taxon>
        <taxon>Ascomycota</taxon>
        <taxon>Saccharomycotina</taxon>
        <taxon>Saccharomycetes</taxon>
        <taxon>Saccharomycetales</taxon>
        <taxon>Saccharomycetaceae</taxon>
        <taxon>Torulaspora</taxon>
    </lineage>
</organism>
<dbReference type="PROSITE" id="PS00658">
    <property type="entry name" value="FORK_HEAD_2"/>
    <property type="match status" value="1"/>
</dbReference>
<dbReference type="FunFam" id="1.10.10.10:FF:000732">
    <property type="entry name" value="Forkhead protein"/>
    <property type="match status" value="1"/>
</dbReference>
<keyword evidence="7" id="KW-1185">Reference proteome</keyword>
<dbReference type="AlphaFoldDB" id="A0A7H9HVM5"/>
<evidence type="ECO:0000256" key="3">
    <source>
        <dbReference type="PROSITE-ProRule" id="PRU00089"/>
    </source>
</evidence>
<comment type="subcellular location">
    <subcellularLocation>
        <location evidence="3">Nucleus</location>
    </subcellularLocation>
</comment>
<feature type="DNA-binding region" description="Fork-head" evidence="3">
    <location>
        <begin position="95"/>
        <end position="169"/>
    </location>
</feature>
<dbReference type="PANTHER" id="PTHR11829:SF343">
    <property type="entry name" value="FORK-HEAD DOMAIN-CONTAINING PROTEIN"/>
    <property type="match status" value="1"/>
</dbReference>
<evidence type="ECO:0000313" key="7">
    <source>
        <dbReference type="Proteomes" id="UP000510647"/>
    </source>
</evidence>
<dbReference type="PROSITE" id="PS50039">
    <property type="entry name" value="FORK_HEAD_3"/>
    <property type="match status" value="1"/>
</dbReference>
<evidence type="ECO:0000256" key="1">
    <source>
        <dbReference type="ARBA" id="ARBA00023125"/>
    </source>
</evidence>
<gene>
    <name evidence="6" type="ORF">HG537_0F00700</name>
</gene>
<keyword evidence="2 3" id="KW-0539">Nucleus</keyword>
<dbReference type="CDD" id="cd00059">
    <property type="entry name" value="FH_FOX"/>
    <property type="match status" value="1"/>
</dbReference>
<name>A0A7H9HVM5_9SACH</name>
<dbReference type="EMBL" id="CP059272">
    <property type="protein sequence ID" value="QLQ81309.1"/>
    <property type="molecule type" value="Genomic_DNA"/>
</dbReference>
<dbReference type="SUPFAM" id="SSF46785">
    <property type="entry name" value="Winged helix' DNA-binding domain"/>
    <property type="match status" value="1"/>
</dbReference>
<dbReference type="Gene3D" id="1.10.10.10">
    <property type="entry name" value="Winged helix-like DNA-binding domain superfamily/Winged helix DNA-binding domain"/>
    <property type="match status" value="1"/>
</dbReference>
<evidence type="ECO:0000259" key="5">
    <source>
        <dbReference type="PROSITE" id="PS50039"/>
    </source>
</evidence>
<feature type="region of interest" description="Disordered" evidence="4">
    <location>
        <begin position="501"/>
        <end position="522"/>
    </location>
</feature>
<proteinExistence type="predicted"/>
<dbReference type="PROSITE" id="PS00657">
    <property type="entry name" value="FORK_HEAD_1"/>
    <property type="match status" value="1"/>
</dbReference>
<dbReference type="InterPro" id="IPR030456">
    <property type="entry name" value="TF_fork_head_CS_2"/>
</dbReference>
<accession>A0A7H9HVM5</accession>
<feature type="compositionally biased region" description="Polar residues" evidence="4">
    <location>
        <begin position="27"/>
        <end position="39"/>
    </location>
</feature>
<dbReference type="OrthoDB" id="5954824at2759"/>
<feature type="region of interest" description="Disordered" evidence="4">
    <location>
        <begin position="16"/>
        <end position="49"/>
    </location>
</feature>
<dbReference type="InterPro" id="IPR036388">
    <property type="entry name" value="WH-like_DNA-bd_sf"/>
</dbReference>
<evidence type="ECO:0000313" key="6">
    <source>
        <dbReference type="EMBL" id="QLQ81309.1"/>
    </source>
</evidence>